<gene>
    <name evidence="3" type="ORF">GCM10025867_32200</name>
</gene>
<evidence type="ECO:0000313" key="3">
    <source>
        <dbReference type="EMBL" id="BDZ50979.1"/>
    </source>
</evidence>
<accession>A0ABM8GRS4</accession>
<dbReference type="InterPro" id="IPR003018">
    <property type="entry name" value="GAF"/>
</dbReference>
<reference evidence="4" key="1">
    <citation type="journal article" date="2019" name="Int. J. Syst. Evol. Microbiol.">
        <title>The Global Catalogue of Microorganisms (GCM) 10K type strain sequencing project: providing services to taxonomists for standard genome sequencing and annotation.</title>
        <authorList>
            <consortium name="The Broad Institute Genomics Platform"/>
            <consortium name="The Broad Institute Genome Sequencing Center for Infectious Disease"/>
            <person name="Wu L."/>
            <person name="Ma J."/>
        </authorList>
    </citation>
    <scope>NUCLEOTIDE SEQUENCE [LARGE SCALE GENOMIC DNA]</scope>
    <source>
        <strain evidence="4">NBRC 108728</strain>
    </source>
</reference>
<protein>
    <submittedName>
        <fullName evidence="3">Transcriptional regulator</fullName>
    </submittedName>
</protein>
<evidence type="ECO:0000256" key="1">
    <source>
        <dbReference type="SAM" id="MobiDB-lite"/>
    </source>
</evidence>
<name>A0ABM8GRS4_9MICO</name>
<proteinExistence type="predicted"/>
<dbReference type="Pfam" id="PF01590">
    <property type="entry name" value="GAF"/>
    <property type="match status" value="1"/>
</dbReference>
<feature type="region of interest" description="Disordered" evidence="1">
    <location>
        <begin position="1"/>
        <end position="20"/>
    </location>
</feature>
<dbReference type="EMBL" id="AP027732">
    <property type="protein sequence ID" value="BDZ50979.1"/>
    <property type="molecule type" value="Genomic_DNA"/>
</dbReference>
<evidence type="ECO:0000313" key="4">
    <source>
        <dbReference type="Proteomes" id="UP001321486"/>
    </source>
</evidence>
<organism evidence="3 4">
    <name type="scientific">Frondihabitans sucicola</name>
    <dbReference type="NCBI Taxonomy" id="1268041"/>
    <lineage>
        <taxon>Bacteria</taxon>
        <taxon>Bacillati</taxon>
        <taxon>Actinomycetota</taxon>
        <taxon>Actinomycetes</taxon>
        <taxon>Micrococcales</taxon>
        <taxon>Microbacteriaceae</taxon>
        <taxon>Frondihabitans</taxon>
    </lineage>
</organism>
<dbReference type="Proteomes" id="UP001321486">
    <property type="component" value="Chromosome"/>
</dbReference>
<keyword evidence="4" id="KW-1185">Reference proteome</keyword>
<dbReference type="InterPro" id="IPR029016">
    <property type="entry name" value="GAF-like_dom_sf"/>
</dbReference>
<feature type="domain" description="GAF" evidence="2">
    <location>
        <begin position="155"/>
        <end position="256"/>
    </location>
</feature>
<evidence type="ECO:0000259" key="2">
    <source>
        <dbReference type="Pfam" id="PF01590"/>
    </source>
</evidence>
<sequence length="475" mass="51556">MLLAHDAVAQTSPAATLPRQRRAPYSEHITAVSPIIGCTVTIDDDWCGMARPDDELAGVRAPSPWLAIPRDGRGPSVLPRRIVAESWERARDRRLDPERLLPEFELPESDIDDYRRKHPLSLLLPVVRSLLLNDIQGSGLIVALGDEKGRLLWVEGDSSAKRSAEDMRFVEGAGWAESRVGTSAPGTALVLDHGIQIRGEEHFNVMVQNWSCTAVPIHDPVTRAILGFLDITGDDRAVGPHTLPLLEATAAAMEAELMVSRLRTTPRTTPARSRIAKTTAAAPATLTVLGRDVALLSDGRHIVSLSARHSELMTLLSWHPLGLSAEELASLVYGDQGAVITLRAEMVRLRHALEVLDPRLAPLSRPYRLLGPLDSDVSRVVALLDRGAHRRAVEAYSGPVLPGSVAPGIEEIRENLSTRVRESLLADASVDVLLDYAGAAGEDDRSILMAALGMLPPRSPRRAGIVARLELLDRA</sequence>
<dbReference type="Gene3D" id="3.30.450.40">
    <property type="match status" value="1"/>
</dbReference>